<evidence type="ECO:0000313" key="14">
    <source>
        <dbReference type="Proteomes" id="UP000291078"/>
    </source>
</evidence>
<dbReference type="InterPro" id="IPR035965">
    <property type="entry name" value="PAS-like_dom_sf"/>
</dbReference>
<feature type="transmembrane region" description="Helical" evidence="9">
    <location>
        <begin position="48"/>
        <end position="65"/>
    </location>
</feature>
<dbReference type="SUPFAM" id="SSF55785">
    <property type="entry name" value="PYP-like sensor domain (PAS domain)"/>
    <property type="match status" value="2"/>
</dbReference>
<dbReference type="NCBIfam" id="TIGR00229">
    <property type="entry name" value="sensory_box"/>
    <property type="match status" value="1"/>
</dbReference>
<dbReference type="InterPro" id="IPR004358">
    <property type="entry name" value="Sig_transdc_His_kin-like_C"/>
</dbReference>
<comment type="caution">
    <text evidence="13">The sequence shown here is derived from an EMBL/GenBank/DDBJ whole genome shotgun (WGS) entry which is preliminary data.</text>
</comment>
<feature type="domain" description="PAC" evidence="12">
    <location>
        <begin position="198"/>
        <end position="250"/>
    </location>
</feature>
<keyword evidence="7" id="KW-0067">ATP-binding</keyword>
<dbReference type="CDD" id="cd00130">
    <property type="entry name" value="PAS"/>
    <property type="match status" value="2"/>
</dbReference>
<keyword evidence="9" id="KW-0812">Transmembrane</keyword>
<feature type="transmembrane region" description="Helical" evidence="9">
    <location>
        <begin position="97"/>
        <end position="118"/>
    </location>
</feature>
<dbReference type="GO" id="GO:0005524">
    <property type="term" value="F:ATP binding"/>
    <property type="evidence" value="ECO:0007669"/>
    <property type="project" value="UniProtKB-KW"/>
</dbReference>
<dbReference type="InterPro" id="IPR001610">
    <property type="entry name" value="PAC"/>
</dbReference>
<dbReference type="InterPro" id="IPR000014">
    <property type="entry name" value="PAS"/>
</dbReference>
<feature type="domain" description="Histidine kinase" evidence="10">
    <location>
        <begin position="396"/>
        <end position="611"/>
    </location>
</feature>
<dbReference type="Gene3D" id="1.10.287.130">
    <property type="match status" value="1"/>
</dbReference>
<dbReference type="PROSITE" id="PS50113">
    <property type="entry name" value="PAC"/>
    <property type="match status" value="2"/>
</dbReference>
<dbReference type="Pfam" id="PF08447">
    <property type="entry name" value="PAS_3"/>
    <property type="match status" value="1"/>
</dbReference>
<comment type="catalytic activity">
    <reaction evidence="1">
        <text>ATP + protein L-histidine = ADP + protein N-phospho-L-histidine.</text>
        <dbReference type="EC" id="2.7.13.3"/>
    </reaction>
</comment>
<dbReference type="PANTHER" id="PTHR43065:SF10">
    <property type="entry name" value="PEROXIDE STRESS-ACTIVATED HISTIDINE KINASE MAK3"/>
    <property type="match status" value="1"/>
</dbReference>
<dbReference type="CDD" id="cd00082">
    <property type="entry name" value="HisKA"/>
    <property type="match status" value="1"/>
</dbReference>
<evidence type="ECO:0000256" key="9">
    <source>
        <dbReference type="SAM" id="Phobius"/>
    </source>
</evidence>
<dbReference type="InterPro" id="IPR036097">
    <property type="entry name" value="HisK_dim/P_sf"/>
</dbReference>
<dbReference type="InterPro" id="IPR013656">
    <property type="entry name" value="PAS_4"/>
</dbReference>
<dbReference type="EMBL" id="SGXM01000002">
    <property type="protein sequence ID" value="RZT39504.1"/>
    <property type="molecule type" value="Genomic_DNA"/>
</dbReference>
<evidence type="ECO:0000256" key="1">
    <source>
        <dbReference type="ARBA" id="ARBA00000085"/>
    </source>
</evidence>
<dbReference type="PROSITE" id="PS50109">
    <property type="entry name" value="HIS_KIN"/>
    <property type="match status" value="1"/>
</dbReference>
<keyword evidence="6" id="KW-0418">Kinase</keyword>
<dbReference type="EC" id="2.7.13.3" evidence="2"/>
<keyword evidence="3" id="KW-0597">Phosphoprotein</keyword>
<keyword evidence="9" id="KW-1133">Transmembrane helix</keyword>
<dbReference type="Gene3D" id="3.30.565.10">
    <property type="entry name" value="Histidine kinase-like ATPase, C-terminal domain"/>
    <property type="match status" value="1"/>
</dbReference>
<dbReference type="InterPro" id="IPR013655">
    <property type="entry name" value="PAS_fold_3"/>
</dbReference>
<dbReference type="PRINTS" id="PR00344">
    <property type="entry name" value="BCTRLSENSOR"/>
</dbReference>
<organism evidence="13 14">
    <name type="scientific">Cupriavidus agavae</name>
    <dbReference type="NCBI Taxonomy" id="1001822"/>
    <lineage>
        <taxon>Bacteria</taxon>
        <taxon>Pseudomonadati</taxon>
        <taxon>Pseudomonadota</taxon>
        <taxon>Betaproteobacteria</taxon>
        <taxon>Burkholderiales</taxon>
        <taxon>Burkholderiaceae</taxon>
        <taxon>Cupriavidus</taxon>
    </lineage>
</organism>
<dbReference type="RefSeq" id="WP_130391660.1">
    <property type="nucleotide sequence ID" value="NZ_SGXM01000002.1"/>
</dbReference>
<keyword evidence="4" id="KW-0808">Transferase</keyword>
<feature type="domain" description="PAC" evidence="12">
    <location>
        <begin position="325"/>
        <end position="376"/>
    </location>
</feature>
<sequence length="615" mass="67530">MTDIHRSAFPLPFGAPATHDPAASSRWMLALAVAIALAVFSFDAFTRYQVAVAVLYVLVVQLVAVSGSARLTVLASLACVALTLLAFVLTHEPASTVGALGRCMVSLLAIAAATALSMRHLRTDRRMREQIELLNLSHDAIVIYDMRGVVTFWNRGAESLYGWQAAQAVGRDFHALTDTRFPQPDEAVYETLSRQGRWEGEVERRHRDGRDLIVASRIALWRDQRGHAIALMATNNDITERRRAEIELARNEAFLADAQRLSKTGSVLRYADSYEMNWSDEAFRVLGFGTEEIPSFDRVLQRTHPEDLPIVQGMDAAIRRGEPVIDGKHRLLMPDGEVKHVHFVARLNNRPGHRAEYVGALMDISAAVAAQEALQRSLTELAHVSRLTTLGGLATTVAHEVTQPIAAIVTCGDSALRWLDRPDPDVAEARQSVEQMIRDAQRASEIVRQIRGMAQKREPQWAPVAVNTLVRESLSLLARECATHQVQPDVQLSDEEWIVPGDPVQLQQVLVNLLVNAMQAMDDAGSNPRVLRVGTARADASHVRIVVSDTGPGFAGGDAERIFRAFHTTKKDGVGMGLSICRSIVEAHGGQIWATSGNPGASFHVELPLRNEGES</sequence>
<evidence type="ECO:0000256" key="6">
    <source>
        <dbReference type="ARBA" id="ARBA00022777"/>
    </source>
</evidence>
<evidence type="ECO:0000256" key="8">
    <source>
        <dbReference type="ARBA" id="ARBA00023012"/>
    </source>
</evidence>
<gene>
    <name evidence="13" type="ORF">EV147_2699</name>
</gene>
<dbReference type="AlphaFoldDB" id="A0A4Q7S060"/>
<dbReference type="SUPFAM" id="SSF55874">
    <property type="entry name" value="ATPase domain of HSP90 chaperone/DNA topoisomerase II/histidine kinase"/>
    <property type="match status" value="1"/>
</dbReference>
<dbReference type="Pfam" id="PF08448">
    <property type="entry name" value="PAS_4"/>
    <property type="match status" value="1"/>
</dbReference>
<feature type="domain" description="PAS" evidence="11">
    <location>
        <begin position="123"/>
        <end position="194"/>
    </location>
</feature>
<dbReference type="SMART" id="SM00388">
    <property type="entry name" value="HisKA"/>
    <property type="match status" value="1"/>
</dbReference>
<dbReference type="InterPro" id="IPR005467">
    <property type="entry name" value="His_kinase_dom"/>
</dbReference>
<evidence type="ECO:0000256" key="2">
    <source>
        <dbReference type="ARBA" id="ARBA00012438"/>
    </source>
</evidence>
<keyword evidence="5" id="KW-0547">Nucleotide-binding</keyword>
<evidence type="ECO:0000256" key="3">
    <source>
        <dbReference type="ARBA" id="ARBA00022553"/>
    </source>
</evidence>
<protein>
    <recommendedName>
        <fullName evidence="2">histidine kinase</fullName>
        <ecNumber evidence="2">2.7.13.3</ecNumber>
    </recommendedName>
</protein>
<evidence type="ECO:0000259" key="10">
    <source>
        <dbReference type="PROSITE" id="PS50109"/>
    </source>
</evidence>
<evidence type="ECO:0000256" key="7">
    <source>
        <dbReference type="ARBA" id="ARBA00022840"/>
    </source>
</evidence>
<name>A0A4Q7S060_9BURK</name>
<dbReference type="Pfam" id="PF02518">
    <property type="entry name" value="HATPase_c"/>
    <property type="match status" value="1"/>
</dbReference>
<dbReference type="InterPro" id="IPR003661">
    <property type="entry name" value="HisK_dim/P_dom"/>
</dbReference>
<evidence type="ECO:0000256" key="4">
    <source>
        <dbReference type="ARBA" id="ARBA00022679"/>
    </source>
</evidence>
<dbReference type="PANTHER" id="PTHR43065">
    <property type="entry name" value="SENSOR HISTIDINE KINASE"/>
    <property type="match status" value="1"/>
</dbReference>
<dbReference type="Proteomes" id="UP000291078">
    <property type="component" value="Unassembled WGS sequence"/>
</dbReference>
<dbReference type="OrthoDB" id="8872837at2"/>
<dbReference type="SMART" id="SM00086">
    <property type="entry name" value="PAC"/>
    <property type="match status" value="2"/>
</dbReference>
<keyword evidence="14" id="KW-1185">Reference proteome</keyword>
<dbReference type="SMART" id="SM00387">
    <property type="entry name" value="HATPase_c"/>
    <property type="match status" value="1"/>
</dbReference>
<dbReference type="InterPro" id="IPR036890">
    <property type="entry name" value="HATPase_C_sf"/>
</dbReference>
<evidence type="ECO:0000256" key="5">
    <source>
        <dbReference type="ARBA" id="ARBA00022741"/>
    </source>
</evidence>
<feature type="transmembrane region" description="Helical" evidence="9">
    <location>
        <begin position="72"/>
        <end position="91"/>
    </location>
</feature>
<dbReference type="InterPro" id="IPR000700">
    <property type="entry name" value="PAS-assoc_C"/>
</dbReference>
<evidence type="ECO:0000259" key="12">
    <source>
        <dbReference type="PROSITE" id="PS50113"/>
    </source>
</evidence>
<evidence type="ECO:0000259" key="11">
    <source>
        <dbReference type="PROSITE" id="PS50112"/>
    </source>
</evidence>
<feature type="transmembrane region" description="Helical" evidence="9">
    <location>
        <begin position="26"/>
        <end position="42"/>
    </location>
</feature>
<dbReference type="SMART" id="SM00091">
    <property type="entry name" value="PAS"/>
    <property type="match status" value="2"/>
</dbReference>
<dbReference type="InterPro" id="IPR003594">
    <property type="entry name" value="HATPase_dom"/>
</dbReference>
<dbReference type="SUPFAM" id="SSF47384">
    <property type="entry name" value="Homodimeric domain of signal transducing histidine kinase"/>
    <property type="match status" value="1"/>
</dbReference>
<dbReference type="Gene3D" id="3.30.450.20">
    <property type="entry name" value="PAS domain"/>
    <property type="match status" value="2"/>
</dbReference>
<accession>A0A4Q7S060</accession>
<evidence type="ECO:0000313" key="13">
    <source>
        <dbReference type="EMBL" id="RZT39504.1"/>
    </source>
</evidence>
<keyword evidence="9" id="KW-0472">Membrane</keyword>
<dbReference type="PROSITE" id="PS50112">
    <property type="entry name" value="PAS"/>
    <property type="match status" value="1"/>
</dbReference>
<keyword evidence="8" id="KW-0902">Two-component regulatory system</keyword>
<dbReference type="GO" id="GO:0000155">
    <property type="term" value="F:phosphorelay sensor kinase activity"/>
    <property type="evidence" value="ECO:0007669"/>
    <property type="project" value="InterPro"/>
</dbReference>
<proteinExistence type="predicted"/>
<reference evidence="13 14" key="1">
    <citation type="journal article" date="2015" name="Stand. Genomic Sci.">
        <title>Genomic Encyclopedia of Bacterial and Archaeal Type Strains, Phase III: the genomes of soil and plant-associated and newly described type strains.</title>
        <authorList>
            <person name="Whitman W.B."/>
            <person name="Woyke T."/>
            <person name="Klenk H.P."/>
            <person name="Zhou Y."/>
            <person name="Lilburn T.G."/>
            <person name="Beck B.J."/>
            <person name="De Vos P."/>
            <person name="Vandamme P."/>
            <person name="Eisen J.A."/>
            <person name="Garrity G."/>
            <person name="Hugenholtz P."/>
            <person name="Kyrpides N.C."/>
        </authorList>
    </citation>
    <scope>NUCLEOTIDE SEQUENCE [LARGE SCALE GENOMIC DNA]</scope>
    <source>
        <strain evidence="13 14">ASC-9842</strain>
    </source>
</reference>